<reference evidence="2" key="1">
    <citation type="submission" date="2017-09" db="EMBL/GenBank/DDBJ databases">
        <title>Depth-based differentiation of microbial function through sediment-hosted aquifers and enrichment of novel symbionts in the deep terrestrial subsurface.</title>
        <authorList>
            <person name="Probst A.J."/>
            <person name="Ladd B."/>
            <person name="Jarett J.K."/>
            <person name="Geller-Mcgrath D.E."/>
            <person name="Sieber C.M.K."/>
            <person name="Emerson J.B."/>
            <person name="Anantharaman K."/>
            <person name="Thomas B.C."/>
            <person name="Malmstrom R."/>
            <person name="Stieglmeier M."/>
            <person name="Klingl A."/>
            <person name="Woyke T."/>
            <person name="Ryan C.M."/>
            <person name="Banfield J.F."/>
        </authorList>
    </citation>
    <scope>NUCLEOTIDE SEQUENCE [LARGE SCALE GENOMIC DNA]</scope>
</reference>
<evidence type="ECO:0000313" key="2">
    <source>
        <dbReference type="Proteomes" id="UP000229561"/>
    </source>
</evidence>
<name>A0A2M7IHF0_9BACT</name>
<organism evidence="1 2">
    <name type="scientific">Candidatus Portnoybacteria bacterium CG_4_8_14_3_um_filter_40_10</name>
    <dbReference type="NCBI Taxonomy" id="1974801"/>
    <lineage>
        <taxon>Bacteria</taxon>
        <taxon>Candidatus Portnoyibacteriota</taxon>
    </lineage>
</organism>
<gene>
    <name evidence="1" type="ORF">CO001_04050</name>
</gene>
<comment type="caution">
    <text evidence="1">The sequence shown here is derived from an EMBL/GenBank/DDBJ whole genome shotgun (WGS) entry which is preliminary data.</text>
</comment>
<sequence length="100" mass="11866">MKNGQKNNFAAFWQQEPPLSKGVKGLLFLPRYSNQKALATLKNKENRIRLTIKMTMHRLLAAQRHSMSFLSFASSRFSDYFSRWRIKTRFSCKIFIVYKN</sequence>
<evidence type="ECO:0000313" key="1">
    <source>
        <dbReference type="EMBL" id="PIW75934.1"/>
    </source>
</evidence>
<dbReference type="AlphaFoldDB" id="A0A2M7IHF0"/>
<accession>A0A2M7IHF0</accession>
<proteinExistence type="predicted"/>
<dbReference type="Proteomes" id="UP000229561">
    <property type="component" value="Unassembled WGS sequence"/>
</dbReference>
<dbReference type="EMBL" id="PFGY01000114">
    <property type="protein sequence ID" value="PIW75934.1"/>
    <property type="molecule type" value="Genomic_DNA"/>
</dbReference>
<protein>
    <submittedName>
        <fullName evidence="1">Uncharacterized protein</fullName>
    </submittedName>
</protein>